<name>A0A1Y2FUY9_PROLT</name>
<dbReference type="GO" id="GO:0003697">
    <property type="term" value="F:single-stranded DNA binding"/>
    <property type="evidence" value="ECO:0007669"/>
    <property type="project" value="InterPro"/>
</dbReference>
<reference evidence="2 3" key="1">
    <citation type="submission" date="2016-07" db="EMBL/GenBank/DDBJ databases">
        <title>Pervasive Adenine N6-methylation of Active Genes in Fungi.</title>
        <authorList>
            <consortium name="DOE Joint Genome Institute"/>
            <person name="Mondo S.J."/>
            <person name="Dannebaum R.O."/>
            <person name="Kuo R.C."/>
            <person name="Labutti K."/>
            <person name="Haridas S."/>
            <person name="Kuo A."/>
            <person name="Salamov A."/>
            <person name="Ahrendt S.R."/>
            <person name="Lipzen A."/>
            <person name="Sullivan W."/>
            <person name="Andreopoulos W.B."/>
            <person name="Clum A."/>
            <person name="Lindquist E."/>
            <person name="Daum C."/>
            <person name="Ramamoorthy G.K."/>
            <person name="Gryganskyi A."/>
            <person name="Culley D."/>
            <person name="Magnuson J.K."/>
            <person name="James T.Y."/>
            <person name="O'Malley M.A."/>
            <person name="Stajich J.E."/>
            <person name="Spatafora J.W."/>
            <person name="Visel A."/>
            <person name="Grigoriev I.V."/>
        </authorList>
    </citation>
    <scope>NUCLEOTIDE SEQUENCE [LARGE SCALE GENOMIC DNA]</scope>
    <source>
        <strain evidence="2 3">12-1054</strain>
    </source>
</reference>
<evidence type="ECO:0000313" key="3">
    <source>
        <dbReference type="Proteomes" id="UP000193685"/>
    </source>
</evidence>
<dbReference type="GeneID" id="63787427"/>
<dbReference type="Proteomes" id="UP000193685">
    <property type="component" value="Unassembled WGS sequence"/>
</dbReference>
<dbReference type="InterPro" id="IPR000424">
    <property type="entry name" value="Primosome_PriB/ssb"/>
</dbReference>
<comment type="caution">
    <text evidence="2">The sequence shown here is derived from an EMBL/GenBank/DDBJ whole genome shotgun (WGS) entry which is preliminary data.</text>
</comment>
<dbReference type="InterPro" id="IPR012340">
    <property type="entry name" value="NA-bd_OB-fold"/>
</dbReference>
<dbReference type="Pfam" id="PF00436">
    <property type="entry name" value="SSB"/>
    <property type="match status" value="1"/>
</dbReference>
<gene>
    <name evidence="2" type="ORF">BCR37DRAFT_390301</name>
</gene>
<keyword evidence="3" id="KW-1185">Reference proteome</keyword>
<protein>
    <submittedName>
        <fullName evidence="2">Uncharacterized protein</fullName>
    </submittedName>
</protein>
<evidence type="ECO:0000256" key="1">
    <source>
        <dbReference type="ARBA" id="ARBA00023125"/>
    </source>
</evidence>
<dbReference type="OrthoDB" id="10453042at2759"/>
<evidence type="ECO:0000313" key="2">
    <source>
        <dbReference type="EMBL" id="ORY87779.1"/>
    </source>
</evidence>
<proteinExistence type="predicted"/>
<organism evidence="2 3">
    <name type="scientific">Protomyces lactucae-debilis</name>
    <dbReference type="NCBI Taxonomy" id="2754530"/>
    <lineage>
        <taxon>Eukaryota</taxon>
        <taxon>Fungi</taxon>
        <taxon>Dikarya</taxon>
        <taxon>Ascomycota</taxon>
        <taxon>Taphrinomycotina</taxon>
        <taxon>Taphrinomycetes</taxon>
        <taxon>Taphrinales</taxon>
        <taxon>Protomycetaceae</taxon>
        <taxon>Protomyces</taxon>
    </lineage>
</organism>
<keyword evidence="1" id="KW-0238">DNA-binding</keyword>
<accession>A0A1Y2FUY9</accession>
<dbReference type="RefSeq" id="XP_040728274.1">
    <property type="nucleotide sequence ID" value="XM_040870828.1"/>
</dbReference>
<dbReference type="Gene3D" id="2.40.50.140">
    <property type="entry name" value="Nucleic acid-binding proteins"/>
    <property type="match status" value="1"/>
</dbReference>
<dbReference type="EMBL" id="MCFI01000001">
    <property type="protein sequence ID" value="ORY87779.1"/>
    <property type="molecule type" value="Genomic_DNA"/>
</dbReference>
<sequence length="140" mass="15710">MFNFQKLNKQSLALAARQFSSSASRRDAATCQLLGKFGSTPARFETKAGQIGYRYLFAVNRGLGETQTTSWFNVSTFDKYAIERFEAEDFKGAKALINAAFSVSSTKNEDGTYTDLVNIRQTSMHIIARSQKRQAEQEQV</sequence>
<dbReference type="SUPFAM" id="SSF50249">
    <property type="entry name" value="Nucleic acid-binding proteins"/>
    <property type="match status" value="1"/>
</dbReference>
<dbReference type="AlphaFoldDB" id="A0A1Y2FUY9"/>